<dbReference type="Pfam" id="PF12234">
    <property type="entry name" value="Rav1p_C"/>
    <property type="match status" value="1"/>
</dbReference>
<accession>A0A9W8E3S2</accession>
<feature type="non-terminal residue" evidence="3">
    <location>
        <position position="1"/>
    </location>
</feature>
<dbReference type="InterPro" id="IPR052208">
    <property type="entry name" value="DmX-like/RAVE_component"/>
</dbReference>
<organism evidence="3 4">
    <name type="scientific">Dispira parvispora</name>
    <dbReference type="NCBI Taxonomy" id="1520584"/>
    <lineage>
        <taxon>Eukaryota</taxon>
        <taxon>Fungi</taxon>
        <taxon>Fungi incertae sedis</taxon>
        <taxon>Zoopagomycota</taxon>
        <taxon>Kickxellomycotina</taxon>
        <taxon>Dimargaritomycetes</taxon>
        <taxon>Dimargaritales</taxon>
        <taxon>Dimargaritaceae</taxon>
        <taxon>Dispira</taxon>
    </lineage>
</organism>
<dbReference type="InterPro" id="IPR022033">
    <property type="entry name" value="Rav1p_C"/>
</dbReference>
<feature type="non-terminal residue" evidence="3">
    <location>
        <position position="494"/>
    </location>
</feature>
<dbReference type="PANTHER" id="PTHR13950">
    <property type="entry name" value="RABCONNECTIN-RELATED"/>
    <property type="match status" value="1"/>
</dbReference>
<dbReference type="OrthoDB" id="342131at2759"/>
<feature type="region of interest" description="Disordered" evidence="1">
    <location>
        <begin position="1"/>
        <end position="20"/>
    </location>
</feature>
<dbReference type="Proteomes" id="UP001150925">
    <property type="component" value="Unassembled WGS sequence"/>
</dbReference>
<sequence>CGASERTRAPAAGTSTSGQSPFLDRYASLLTDTTNTSNQDHLTLGTNSAAEPPLSQGDAKILHTFFAQHSLPGVSRDGQLQLVAIVDTLRYLTQHSLSLDTLGYRFAFFAHLHIQQTQGVQRTLSQRTMPSDATETDNLFLAFNHVVWASYSEAQEALVEFALQTSGNRFVWSDARQLRAAYWLRSDREVRKLMETVAKHQYLQHDRDPSASTLYYLALKRKSVLLALWKASHGHAEQAKMVGFLKEDFTLPRWRTAANKNAYVLIGKQRFELAAAFFLLADRLHDTVNVCLRQLHDPALALAICRCYEGDNGPVLQCLIKEQLLPLAYEKGDSWQVIVLTTLLGDYPKVLQTLHNTLLPYDTAEESTPPLAYDPDLLLLWEPLMKRQRSMPNYRFTLNQLPGKLIHGVIPESVVWSSAVPRALAHYVNTGQPWVGWPVLAWWNDYLGQETSNGQLGVAFISTANSHASSESSDALDEPIASGAPRQSLHQAQL</sequence>
<comment type="caution">
    <text evidence="3">The sequence shown here is derived from an EMBL/GenBank/DDBJ whole genome shotgun (WGS) entry which is preliminary data.</text>
</comment>
<dbReference type="GO" id="GO:0043291">
    <property type="term" value="C:RAVE complex"/>
    <property type="evidence" value="ECO:0007669"/>
    <property type="project" value="TreeGrafter"/>
</dbReference>
<feature type="region of interest" description="Disordered" evidence="1">
    <location>
        <begin position="470"/>
        <end position="494"/>
    </location>
</feature>
<reference evidence="3" key="1">
    <citation type="submission" date="2022-07" db="EMBL/GenBank/DDBJ databases">
        <title>Phylogenomic reconstructions and comparative analyses of Kickxellomycotina fungi.</title>
        <authorList>
            <person name="Reynolds N.K."/>
            <person name="Stajich J.E."/>
            <person name="Barry K."/>
            <person name="Grigoriev I.V."/>
            <person name="Crous P."/>
            <person name="Smith M.E."/>
        </authorList>
    </citation>
    <scope>NUCLEOTIDE SEQUENCE</scope>
    <source>
        <strain evidence="3">RSA 1196</strain>
    </source>
</reference>
<gene>
    <name evidence="3" type="primary">RAV1_1</name>
    <name evidence="3" type="ORF">IWQ62_006424</name>
</gene>
<protein>
    <submittedName>
        <fullName evidence="3">Regulator of (H+)-ATPase in vacuolar membrane</fullName>
    </submittedName>
</protein>
<evidence type="ECO:0000259" key="2">
    <source>
        <dbReference type="Pfam" id="PF12234"/>
    </source>
</evidence>
<keyword evidence="4" id="KW-1185">Reference proteome</keyword>
<proteinExistence type="predicted"/>
<dbReference type="AlphaFoldDB" id="A0A9W8E3S2"/>
<dbReference type="PANTHER" id="PTHR13950:SF9">
    <property type="entry name" value="RABCONNECTIN-3A"/>
    <property type="match status" value="1"/>
</dbReference>
<evidence type="ECO:0000256" key="1">
    <source>
        <dbReference type="SAM" id="MobiDB-lite"/>
    </source>
</evidence>
<name>A0A9W8E3S2_9FUNG</name>
<dbReference type="GO" id="GO:0007035">
    <property type="term" value="P:vacuolar acidification"/>
    <property type="evidence" value="ECO:0007669"/>
    <property type="project" value="TreeGrafter"/>
</dbReference>
<evidence type="ECO:0000313" key="3">
    <source>
        <dbReference type="EMBL" id="KAJ1951465.1"/>
    </source>
</evidence>
<evidence type="ECO:0000313" key="4">
    <source>
        <dbReference type="Proteomes" id="UP001150925"/>
    </source>
</evidence>
<feature type="domain" description="RAVE complex protein Rav1 C-terminal" evidence="2">
    <location>
        <begin position="43"/>
        <end position="388"/>
    </location>
</feature>
<dbReference type="EMBL" id="JANBPY010003500">
    <property type="protein sequence ID" value="KAJ1951465.1"/>
    <property type="molecule type" value="Genomic_DNA"/>
</dbReference>